<feature type="chain" id="PRO_5045923670" evidence="1">
    <location>
        <begin position="28"/>
        <end position="1824"/>
    </location>
</feature>
<dbReference type="InterPro" id="IPR013783">
    <property type="entry name" value="Ig-like_fold"/>
</dbReference>
<dbReference type="SUPFAM" id="SSF53300">
    <property type="entry name" value="vWA-like"/>
    <property type="match status" value="2"/>
</dbReference>
<dbReference type="SUPFAM" id="SSF49785">
    <property type="entry name" value="Galactose-binding domain-like"/>
    <property type="match status" value="1"/>
</dbReference>
<feature type="signal peptide" evidence="1">
    <location>
        <begin position="1"/>
        <end position="27"/>
    </location>
</feature>
<gene>
    <name evidence="3" type="ORF">LMS43_03385</name>
</gene>
<dbReference type="Gene3D" id="3.40.50.410">
    <property type="entry name" value="von Willebrand factor, type A domain"/>
    <property type="match status" value="2"/>
</dbReference>
<dbReference type="SUPFAM" id="SSF89260">
    <property type="entry name" value="Collagen-binding domain"/>
    <property type="match status" value="1"/>
</dbReference>
<evidence type="ECO:0000256" key="1">
    <source>
        <dbReference type="SAM" id="SignalP"/>
    </source>
</evidence>
<evidence type="ECO:0000313" key="3">
    <source>
        <dbReference type="EMBL" id="MDN4120328.1"/>
    </source>
</evidence>
<sequence>MKNWLRNYCRVGLASIFLAGTHLLGVAQPIVHDVEPNDTPDTFQPISGDVKIMGLMPSGDQDGFLWTVEEEQSLLPWTFTLQGIPGALTMVDVLQLQYAEDGQTLTGTKKLFMLGSRDGSRPITQSGLLFEPGEYVLGFARAGGDGTRPPLVSGAFATMGEAFVGKPEEVQPNPVSGLSPDENESAHAPNLLEEQPLHANGYRLNITQARALRLNRAGSTDPTREAPLSVRLNSPEAWLAPAKISWYRFKLNEADAQQRWNISIGTPLGQVLKASLEDAAGKQLAFVSVNALGQAELADLSLPEGEYLLRLEGELDVLQLIAVTAAGLKVKGEEAEPNDKWSSANKVDLFEGVSGRFQVDRDEDVYRFELSEEQADQRLALRLDTNIAEPYTVCLLDDAGANIQCREPNGDWLMEGIALEAGRYGVKLLRGKTGMQYRLSLQGDGKHDHNVEAEPNDDLNWATTIKLGKRLRGEFDASNDHDFYRVDVEGTPQMWRFQVNGDTIKEMSYYDGRGRRLQTTHANSHAKRLMLDRLYLVPGTHYISVRGSDKGDYVLLTRAQGMPDPNAESEPNDSEQNMLGLRTGQTRTGGFHDAKDKDMYYFQLANYEHIRLTLKAPLDADVKMRAVLAWENSVLKELDLGGKEEVSLQGVYPPGSYVLTLFTNQPTEDQYQLSLQRLPRYSCDVDCEPNHNAAFSNSLPIDGYINGRADPTLRGDIDWYRLPVQDQATDWHFETTSPAQLAIHIEQDDKEHRLKRESSEQPYRFSVPAGEQGYLVVKTNADYQIQARPDGGGLSQPPLVELDEVSMSLHLPVNQFAAYAQLGQHVAGTIRLQNAGSQDVTLNVDVVASDLNWQVTPEESMVELPKGESREIALNIRAPADLRAIPTQVSARAAHASGAFIAAEIAIDVMSDAAHVGPEAHWSVPLAVRGGLNLAAASLGGKVLAGEQSKLYRNVDSLIDGMHGTAHDFEWRQQSLPYTASVTVQLAGDGTQAIAGFGLNAHSHVVMHRAPQHFSVELSDDGNRFETVLRGILEPIRHTQYFVMETQRPARYARLIVHQNYNGDWGGNTAIGEWQVIAKPGTTVDEQPFNLAAPRHGGHVVHAQPTAGRNPSWIDPEVKTHSGGGVVDVSPKQQAYWVLGFRDNRAARVDRIVWEKAREDKRESFDDIDVQISLQGPVGPWTSVGRIQPNVDQDVELQLPEPVWARFIRFELLPVADTRRRVAAPKSVQVYEAQTNEQHLTTLGVWGGGPEAIYESLYPDPITTDIASSPSYGRRETPKTLELGHPVEARVQLAVQEHWYRVRVPEGNNQLDLHLSDPHYLKAALSVETPDGEPVALVAEQAQGNQRHWIVSAEPGSELLVKVFEPPRNVIFAWDTSGSVRAYREQIRNAMSEYARGLVPGRDMANLLPFGGALQLQQWNSDPYLMLQALNEHTDTDSSSAESTLHTASQALAKRSGSRAVILITDAETPTDPTLWPALEQGQPQVIALGLGAAQRSIHGNSKLEKQLMLNWSLVNGGYYSKVHDINDMAHAFERTSVLLRQPASYRLQVDATFVEPPAHGTLSVVAASVPKSPKQTARPGPATAIILDASGSMLQRLGGERRIEIAKRGLLQAVSQKIPPGTPVSLRVFGHKEAGSCRSDLELPLKPLDIGAARQIISSIQARNLARTPIADSLALVRQDLAQAKGPRTIVLVTDGEETCEGDPEAVIRELISEGFDVRLNIIGFALDDPDLEQTFGKWARLGGGEYFSATDKQSFDLAVAKALQVAYTVIDASGTAIAHGNMGGDPVALPPGNYQVRVGLTPEVVLDAVQVKPEEATVAEVH</sequence>
<dbReference type="InterPro" id="IPR008979">
    <property type="entry name" value="Galactose-bd-like_sf"/>
</dbReference>
<comment type="caution">
    <text evidence="3">The sequence shown here is derived from an EMBL/GenBank/DDBJ whole genome shotgun (WGS) entry which is preliminary data.</text>
</comment>
<accession>A0ABT8EGA9</accession>
<dbReference type="InterPro" id="IPR002035">
    <property type="entry name" value="VWF_A"/>
</dbReference>
<organism evidence="3 4">
    <name type="scientific">Alcaligenes endophyticus</name>
    <dbReference type="NCBI Taxonomy" id="1929088"/>
    <lineage>
        <taxon>Bacteria</taxon>
        <taxon>Pseudomonadati</taxon>
        <taxon>Pseudomonadota</taxon>
        <taxon>Betaproteobacteria</taxon>
        <taxon>Burkholderiales</taxon>
        <taxon>Alcaligenaceae</taxon>
        <taxon>Alcaligenes</taxon>
    </lineage>
</organism>
<dbReference type="Pfam" id="PF13519">
    <property type="entry name" value="VWA_2"/>
    <property type="match status" value="1"/>
</dbReference>
<evidence type="ECO:0000313" key="4">
    <source>
        <dbReference type="Proteomes" id="UP001168613"/>
    </source>
</evidence>
<dbReference type="Gene3D" id="2.60.40.10">
    <property type="entry name" value="Immunoglobulins"/>
    <property type="match status" value="1"/>
</dbReference>
<name>A0ABT8EGA9_9BURK</name>
<dbReference type="InterPro" id="IPR036465">
    <property type="entry name" value="vWFA_dom_sf"/>
</dbReference>
<dbReference type="Proteomes" id="UP001168613">
    <property type="component" value="Unassembled WGS sequence"/>
</dbReference>
<dbReference type="Gene3D" id="2.60.120.380">
    <property type="match status" value="3"/>
</dbReference>
<dbReference type="Gene3D" id="2.60.120.260">
    <property type="entry name" value="Galactose-binding domain-like"/>
    <property type="match status" value="1"/>
</dbReference>
<dbReference type="RefSeq" id="WP_266122352.1">
    <property type="nucleotide sequence ID" value="NZ_JAJHNU010000001.1"/>
</dbReference>
<proteinExistence type="predicted"/>
<dbReference type="PROSITE" id="PS50234">
    <property type="entry name" value="VWFA"/>
    <property type="match status" value="1"/>
</dbReference>
<reference evidence="3" key="1">
    <citation type="submission" date="2021-11" db="EMBL/GenBank/DDBJ databases">
        <title>Draft genome sequence of Alcaligenes endophyticus type strain CCUG 75668T.</title>
        <authorList>
            <person name="Salva-Serra F."/>
            <person name="Duran R.E."/>
            <person name="Seeger M."/>
            <person name="Moore E.R.B."/>
            <person name="Jaen-Luchoro D."/>
        </authorList>
    </citation>
    <scope>NUCLEOTIDE SEQUENCE</scope>
    <source>
        <strain evidence="3">CCUG 75668</strain>
    </source>
</reference>
<keyword evidence="4" id="KW-1185">Reference proteome</keyword>
<keyword evidence="1" id="KW-0732">Signal</keyword>
<protein>
    <submittedName>
        <fullName evidence="3">VWA domain-containing protein</fullName>
    </submittedName>
</protein>
<evidence type="ECO:0000259" key="2">
    <source>
        <dbReference type="PROSITE" id="PS50234"/>
    </source>
</evidence>
<dbReference type="SMART" id="SM00327">
    <property type="entry name" value="VWA"/>
    <property type="match status" value="2"/>
</dbReference>
<dbReference type="EMBL" id="JAJHNU010000001">
    <property type="protein sequence ID" value="MDN4120328.1"/>
    <property type="molecule type" value="Genomic_DNA"/>
</dbReference>
<feature type="domain" description="VWFA" evidence="2">
    <location>
        <begin position="1583"/>
        <end position="1765"/>
    </location>
</feature>
<dbReference type="Pfam" id="PF13768">
    <property type="entry name" value="VWA_3"/>
    <property type="match status" value="1"/>
</dbReference>